<dbReference type="Proteomes" id="UP000722750">
    <property type="component" value="Unassembled WGS sequence"/>
</dbReference>
<protein>
    <submittedName>
        <fullName evidence="1">Uncharacterized protein</fullName>
    </submittedName>
</protein>
<comment type="caution">
    <text evidence="1">The sequence shown here is derived from an EMBL/GenBank/DDBJ whole genome shotgun (WGS) entry which is preliminary data.</text>
</comment>
<reference evidence="1" key="1">
    <citation type="journal article" date="2021" name="ISME J.">
        <title>Fine-scale metabolic discontinuity in a stratified prokaryote microbiome of a Red Sea deep halocline.</title>
        <authorList>
            <person name="Michoud G."/>
            <person name="Ngugi D.K."/>
            <person name="Barozzi A."/>
            <person name="Merlino G."/>
            <person name="Calleja M.L."/>
            <person name="Delgado-Huertas A."/>
            <person name="Moran X.A.G."/>
            <person name="Daffonchio D."/>
        </authorList>
    </citation>
    <scope>NUCLEOTIDE SEQUENCE</scope>
    <source>
        <strain evidence="1">SuakinDeep_MAG55_1</strain>
    </source>
</reference>
<proteinExistence type="predicted"/>
<evidence type="ECO:0000313" key="1">
    <source>
        <dbReference type="EMBL" id="MBS1259415.1"/>
    </source>
</evidence>
<sequence length="62" mass="7160">MYEFRVRVELGIGEKGEDIERGEQIFIISAESENELDAEDQIRYLVENEMELLNISQIKIGG</sequence>
<name>A0A941W4Q7_9BACT</name>
<evidence type="ECO:0000313" key="2">
    <source>
        <dbReference type="Proteomes" id="UP000722750"/>
    </source>
</evidence>
<dbReference type="AlphaFoldDB" id="A0A941W4Q7"/>
<accession>A0A941W4Q7</accession>
<organism evidence="1 2">
    <name type="scientific">Candidatus Scalindua arabica</name>
    <dbReference type="NCBI Taxonomy" id="1127984"/>
    <lineage>
        <taxon>Bacteria</taxon>
        <taxon>Pseudomonadati</taxon>
        <taxon>Planctomycetota</taxon>
        <taxon>Candidatus Brocadiia</taxon>
        <taxon>Candidatus Brocadiales</taxon>
        <taxon>Candidatus Scalinduaceae</taxon>
        <taxon>Candidatus Scalindua</taxon>
    </lineage>
</organism>
<gene>
    <name evidence="1" type="ORF">MAG551_02485</name>
</gene>
<dbReference type="EMBL" id="JAANXD010000093">
    <property type="protein sequence ID" value="MBS1259415.1"/>
    <property type="molecule type" value="Genomic_DNA"/>
</dbReference>